<proteinExistence type="predicted"/>
<protein>
    <recommendedName>
        <fullName evidence="3">DUF885 domain-containing protein</fullName>
    </recommendedName>
</protein>
<sequence>MTLRWTPQPVGDAIVDIVLSLNEQAQSMHGTEVATASYSKIKPSINNLDAIGRKIEEVEKEIQELEGHPGRYLRSMLNAYGYFVRSLQGDDLPYAEYIANIQELPATLISEEAMKGHRELVEQGLTNLNYKGSLKDKAENWLKDTLISPEKVVEVAESMKEKSKIGTLKRVIELPKEDGIDYIKSIRDVFWSGYSKYTGDFRGNLTFNIDRPWTEPVLAQIMTHESYPGHQAFYCRWDYLFQQDKLPLEASYYLINSPTNALFEGGPESALHFLGWDRDEEETEEISLEQKEQYKLARDWIDMQRMAMTNACYMFNTREMNKEESVAYMMEKGLLGEIEANNCYRFFSHPIQKTYYPSYYYGRWMVGKAYDSVPKEQRPAFFETLYDTPHTTNTFIDAVSKLVGRKFQPFEQVKNSKEDFLI</sequence>
<dbReference type="KEGG" id="pll:I858_004070"/>
<reference evidence="1" key="1">
    <citation type="submission" date="2016-10" db="EMBL/GenBank/DDBJ databases">
        <authorList>
            <person name="See-Too W.S."/>
        </authorList>
    </citation>
    <scope>NUCLEOTIDE SEQUENCE</scope>
    <source>
        <strain evidence="1">L10.15</strain>
    </source>
</reference>
<dbReference type="EMBL" id="CP016540">
    <property type="protein sequence ID" value="ANU26207.1"/>
    <property type="molecule type" value="Genomic_DNA"/>
</dbReference>
<dbReference type="STRING" id="1302659.I858_004070"/>
<keyword evidence="2" id="KW-1185">Reference proteome</keyword>
<accession>A0A1B1RZ61</accession>
<organism evidence="1 2">
    <name type="scientific">Planococcus versutus</name>
    <dbReference type="NCBI Taxonomy" id="1302659"/>
    <lineage>
        <taxon>Bacteria</taxon>
        <taxon>Bacillati</taxon>
        <taxon>Bacillota</taxon>
        <taxon>Bacilli</taxon>
        <taxon>Bacillales</taxon>
        <taxon>Caryophanaceae</taxon>
        <taxon>Planococcus</taxon>
    </lineage>
</organism>
<gene>
    <name evidence="1" type="ORF">I858_004070</name>
</gene>
<dbReference type="RefSeq" id="WP_049694844.1">
    <property type="nucleotide sequence ID" value="NZ_CP016540.2"/>
</dbReference>
<dbReference type="AlphaFoldDB" id="A0A1B1RZ61"/>
<name>A0A1B1RZ61_9BACL</name>
<evidence type="ECO:0008006" key="3">
    <source>
        <dbReference type="Google" id="ProtNLM"/>
    </source>
</evidence>
<dbReference type="OrthoDB" id="140419at2"/>
<dbReference type="Proteomes" id="UP000053354">
    <property type="component" value="Chromosome"/>
</dbReference>
<evidence type="ECO:0000313" key="2">
    <source>
        <dbReference type="Proteomes" id="UP000053354"/>
    </source>
</evidence>
<evidence type="ECO:0000313" key="1">
    <source>
        <dbReference type="EMBL" id="ANU26207.1"/>
    </source>
</evidence>